<feature type="compositionally biased region" description="Polar residues" evidence="1">
    <location>
        <begin position="420"/>
        <end position="432"/>
    </location>
</feature>
<name>A0AAQ3X0X3_PASNO</name>
<dbReference type="PROSITE" id="PS50994">
    <property type="entry name" value="INTEGRASE"/>
    <property type="match status" value="1"/>
</dbReference>
<feature type="region of interest" description="Disordered" evidence="1">
    <location>
        <begin position="334"/>
        <end position="432"/>
    </location>
</feature>
<dbReference type="Gene3D" id="1.10.340.70">
    <property type="match status" value="1"/>
</dbReference>
<accession>A0AAQ3X0X3</accession>
<sequence>MDELRLGSSISTFHKLKLWEKEAHRGGLMGHFDTKKTEAMLFAHFFWPKMRRDVESTPWEDISMDFVLGLPRTKRGRDSIFVVVDRFSKMAHFIPCHKSDDAINIANLFFQEIVRLHGMPSTIVSDRDVKFLSHFWRTQWNKLETKLLFSTTCHPQTDGQTDGQTDVVNRTLSTMLRAVLKKNLKMWEECLPHVEFAYNRAVHSTTKVVYGFNPRAPIDLLPLPTSERVHHDAKERADFILKLHKTTKDNIEKMNERYREAGNKCRKKINLEPGDLVWLHLRKDRFPDLRKSKLMSRADGPFKIIEKINDNAYKLELPPKFVVSPTFNIADLKPHLGEEDELESRMTPLQEGEDDEDISPMLTSDSCDAWSSHESSNLGEEHEGHGNQQGRGGKQGGRPSQVGDPIHLGVGPLGLKEQSAPKSSPRPQTGSM</sequence>
<dbReference type="InterPro" id="IPR012337">
    <property type="entry name" value="RNaseH-like_sf"/>
</dbReference>
<dbReference type="InterPro" id="IPR036397">
    <property type="entry name" value="RNaseH_sf"/>
</dbReference>
<dbReference type="GO" id="GO:0015074">
    <property type="term" value="P:DNA integration"/>
    <property type="evidence" value="ECO:0007669"/>
    <property type="project" value="InterPro"/>
</dbReference>
<dbReference type="InterPro" id="IPR056924">
    <property type="entry name" value="SH3_Tf2-1"/>
</dbReference>
<protein>
    <recommendedName>
        <fullName evidence="2">Integrase catalytic domain-containing protein</fullName>
    </recommendedName>
</protein>
<dbReference type="InterPro" id="IPR001584">
    <property type="entry name" value="Integrase_cat-core"/>
</dbReference>
<evidence type="ECO:0000259" key="2">
    <source>
        <dbReference type="PROSITE" id="PS50994"/>
    </source>
</evidence>
<evidence type="ECO:0000313" key="3">
    <source>
        <dbReference type="EMBL" id="WVZ80931.1"/>
    </source>
</evidence>
<dbReference type="Gene3D" id="3.30.420.10">
    <property type="entry name" value="Ribonuclease H-like superfamily/Ribonuclease H"/>
    <property type="match status" value="1"/>
</dbReference>
<evidence type="ECO:0000256" key="1">
    <source>
        <dbReference type="SAM" id="MobiDB-lite"/>
    </source>
</evidence>
<feature type="compositionally biased region" description="Gly residues" evidence="1">
    <location>
        <begin position="387"/>
        <end position="396"/>
    </location>
</feature>
<dbReference type="PANTHER" id="PTHR35046:SF9">
    <property type="entry name" value="RNA-DIRECTED DNA POLYMERASE"/>
    <property type="match status" value="1"/>
</dbReference>
<dbReference type="SUPFAM" id="SSF53098">
    <property type="entry name" value="Ribonuclease H-like"/>
    <property type="match status" value="1"/>
</dbReference>
<proteinExistence type="predicted"/>
<dbReference type="InterPro" id="IPR041588">
    <property type="entry name" value="Integrase_H2C2"/>
</dbReference>
<dbReference type="AlphaFoldDB" id="A0AAQ3X0X3"/>
<reference evidence="3 4" key="1">
    <citation type="submission" date="2024-02" db="EMBL/GenBank/DDBJ databases">
        <title>High-quality chromosome-scale genome assembly of Pensacola bahiagrass (Paspalum notatum Flugge var. saurae).</title>
        <authorList>
            <person name="Vega J.M."/>
            <person name="Podio M."/>
            <person name="Orjuela J."/>
            <person name="Siena L.A."/>
            <person name="Pessino S.C."/>
            <person name="Combes M.C."/>
            <person name="Mariac C."/>
            <person name="Albertini E."/>
            <person name="Pupilli F."/>
            <person name="Ortiz J.P.A."/>
            <person name="Leblanc O."/>
        </authorList>
    </citation>
    <scope>NUCLEOTIDE SEQUENCE [LARGE SCALE GENOMIC DNA]</scope>
    <source>
        <strain evidence="3">R1</strain>
        <tissue evidence="3">Leaf</tissue>
    </source>
</reference>
<dbReference type="EMBL" id="CP144750">
    <property type="protein sequence ID" value="WVZ80931.1"/>
    <property type="molecule type" value="Genomic_DNA"/>
</dbReference>
<evidence type="ECO:0000313" key="4">
    <source>
        <dbReference type="Proteomes" id="UP001341281"/>
    </source>
</evidence>
<dbReference type="Proteomes" id="UP001341281">
    <property type="component" value="Chromosome 06"/>
</dbReference>
<dbReference type="Pfam" id="PF17921">
    <property type="entry name" value="Integrase_H2C2"/>
    <property type="match status" value="1"/>
</dbReference>
<organism evidence="3 4">
    <name type="scientific">Paspalum notatum var. saurae</name>
    <dbReference type="NCBI Taxonomy" id="547442"/>
    <lineage>
        <taxon>Eukaryota</taxon>
        <taxon>Viridiplantae</taxon>
        <taxon>Streptophyta</taxon>
        <taxon>Embryophyta</taxon>
        <taxon>Tracheophyta</taxon>
        <taxon>Spermatophyta</taxon>
        <taxon>Magnoliopsida</taxon>
        <taxon>Liliopsida</taxon>
        <taxon>Poales</taxon>
        <taxon>Poaceae</taxon>
        <taxon>PACMAD clade</taxon>
        <taxon>Panicoideae</taxon>
        <taxon>Andropogonodae</taxon>
        <taxon>Paspaleae</taxon>
        <taxon>Paspalinae</taxon>
        <taxon>Paspalum</taxon>
    </lineage>
</organism>
<dbReference type="PANTHER" id="PTHR35046">
    <property type="entry name" value="ZINC KNUCKLE (CCHC-TYPE) FAMILY PROTEIN"/>
    <property type="match status" value="1"/>
</dbReference>
<gene>
    <name evidence="3" type="ORF">U9M48_028364</name>
</gene>
<keyword evidence="4" id="KW-1185">Reference proteome</keyword>
<feature type="domain" description="Integrase catalytic" evidence="2">
    <location>
        <begin position="54"/>
        <end position="225"/>
    </location>
</feature>
<dbReference type="GO" id="GO:0003676">
    <property type="term" value="F:nucleic acid binding"/>
    <property type="evidence" value="ECO:0007669"/>
    <property type="project" value="InterPro"/>
</dbReference>
<dbReference type="Pfam" id="PF24626">
    <property type="entry name" value="SH3_Tf2-1"/>
    <property type="match status" value="1"/>
</dbReference>